<dbReference type="Proteomes" id="UP000824205">
    <property type="component" value="Unassembled WGS sequence"/>
</dbReference>
<reference evidence="3" key="1">
    <citation type="journal article" date="2021" name="PeerJ">
        <title>Extensive microbial diversity within the chicken gut microbiome revealed by metagenomics and culture.</title>
        <authorList>
            <person name="Gilroy R."/>
            <person name="Ravi A."/>
            <person name="Getino M."/>
            <person name="Pursley I."/>
            <person name="Horton D.L."/>
            <person name="Alikhan N.F."/>
            <person name="Baker D."/>
            <person name="Gharbi K."/>
            <person name="Hall N."/>
            <person name="Watson M."/>
            <person name="Adriaenssens E.M."/>
            <person name="Foster-Nyarko E."/>
            <person name="Jarju S."/>
            <person name="Secka A."/>
            <person name="Antonio M."/>
            <person name="Oren A."/>
            <person name="Chaudhuri R.R."/>
            <person name="La Ragione R."/>
            <person name="Hildebrand F."/>
            <person name="Pallen M.J."/>
        </authorList>
    </citation>
    <scope>NUCLEOTIDE SEQUENCE</scope>
    <source>
        <strain evidence="3">421</strain>
    </source>
</reference>
<gene>
    <name evidence="3" type="ORF">IAA48_01390</name>
</gene>
<protein>
    <submittedName>
        <fullName evidence="3">Uncharacterized protein</fullName>
    </submittedName>
</protein>
<feature type="compositionally biased region" description="Low complexity" evidence="1">
    <location>
        <begin position="153"/>
        <end position="173"/>
    </location>
</feature>
<evidence type="ECO:0000313" key="4">
    <source>
        <dbReference type="Proteomes" id="UP000824205"/>
    </source>
</evidence>
<comment type="caution">
    <text evidence="3">The sequence shown here is derived from an EMBL/GenBank/DDBJ whole genome shotgun (WGS) entry which is preliminary data.</text>
</comment>
<proteinExistence type="predicted"/>
<reference evidence="3" key="2">
    <citation type="submission" date="2021-04" db="EMBL/GenBank/DDBJ databases">
        <authorList>
            <person name="Gilroy R."/>
        </authorList>
    </citation>
    <scope>NUCLEOTIDE SEQUENCE</scope>
    <source>
        <strain evidence="3">421</strain>
    </source>
</reference>
<feature type="transmembrane region" description="Helical" evidence="2">
    <location>
        <begin position="180"/>
        <end position="199"/>
    </location>
</feature>
<accession>A0A9D1RCM7</accession>
<keyword evidence="2" id="KW-0812">Transmembrane</keyword>
<feature type="compositionally biased region" description="Polar residues" evidence="1">
    <location>
        <begin position="135"/>
        <end position="148"/>
    </location>
</feature>
<evidence type="ECO:0000313" key="3">
    <source>
        <dbReference type="EMBL" id="HIW85127.1"/>
    </source>
</evidence>
<organism evidence="3 4">
    <name type="scientific">Candidatus Eubacterium faecipullorum</name>
    <dbReference type="NCBI Taxonomy" id="2838571"/>
    <lineage>
        <taxon>Bacteria</taxon>
        <taxon>Bacillati</taxon>
        <taxon>Bacillota</taxon>
        <taxon>Clostridia</taxon>
        <taxon>Eubacteriales</taxon>
        <taxon>Eubacteriaceae</taxon>
        <taxon>Eubacterium</taxon>
    </lineage>
</organism>
<name>A0A9D1RCM7_9FIRM</name>
<dbReference type="EMBL" id="DXGE01000006">
    <property type="protein sequence ID" value="HIW85127.1"/>
    <property type="molecule type" value="Genomic_DNA"/>
</dbReference>
<keyword evidence="2" id="KW-1133">Transmembrane helix</keyword>
<sequence>MNKITSILVSFVMILTITVTGGVYAFAETTTKYWEPRPNAQDSLGYVNGVENGDVVGAMADPETGGTKITYSGEGTVTGWEFPLLTEGKDYRVLSEEGNTITLELLTENKELPYINVLVDFSGTSAAPENPAGESETQGTSAAATESEQGVPGTTENSTAAETTTGAQAQTADTQNEGSTAAICAAAAVLCIAAAAIIIKKKHGK</sequence>
<feature type="region of interest" description="Disordered" evidence="1">
    <location>
        <begin position="126"/>
        <end position="173"/>
    </location>
</feature>
<evidence type="ECO:0000256" key="1">
    <source>
        <dbReference type="SAM" id="MobiDB-lite"/>
    </source>
</evidence>
<evidence type="ECO:0000256" key="2">
    <source>
        <dbReference type="SAM" id="Phobius"/>
    </source>
</evidence>
<keyword evidence="2" id="KW-0472">Membrane</keyword>
<dbReference type="AlphaFoldDB" id="A0A9D1RCM7"/>